<dbReference type="GeneID" id="20528620"/>
<organism evidence="2">
    <name type="scientific">Fonticula alba</name>
    <name type="common">Slime mold</name>
    <dbReference type="NCBI Taxonomy" id="691883"/>
    <lineage>
        <taxon>Eukaryota</taxon>
        <taxon>Rotosphaerida</taxon>
        <taxon>Fonticulaceae</taxon>
        <taxon>Fonticula</taxon>
    </lineage>
</organism>
<dbReference type="RefSeq" id="XP_009496031.1">
    <property type="nucleotide sequence ID" value="XM_009497756.1"/>
</dbReference>
<reference evidence="2" key="1">
    <citation type="submission" date="2013-04" db="EMBL/GenBank/DDBJ databases">
        <title>The Genome Sequence of Fonticula alba ATCC 38817.</title>
        <authorList>
            <consortium name="The Broad Institute Genomics Platform"/>
            <person name="Russ C."/>
            <person name="Cuomo C."/>
            <person name="Burger G."/>
            <person name="Gray M.W."/>
            <person name="Holland P.W.H."/>
            <person name="King N."/>
            <person name="Lang F.B.F."/>
            <person name="Roger A.J."/>
            <person name="Ruiz-Trillo I."/>
            <person name="Brown M."/>
            <person name="Walker B."/>
            <person name="Young S."/>
            <person name="Zeng Q."/>
            <person name="Gargeya S."/>
            <person name="Fitzgerald M."/>
            <person name="Haas B."/>
            <person name="Abouelleil A."/>
            <person name="Allen A.W."/>
            <person name="Alvarado L."/>
            <person name="Arachchi H.M."/>
            <person name="Berlin A.M."/>
            <person name="Chapman S.B."/>
            <person name="Gainer-Dewar J."/>
            <person name="Goldberg J."/>
            <person name="Griggs A."/>
            <person name="Gujja S."/>
            <person name="Hansen M."/>
            <person name="Howarth C."/>
            <person name="Imamovic A."/>
            <person name="Ireland A."/>
            <person name="Larimer J."/>
            <person name="McCowan C."/>
            <person name="Murphy C."/>
            <person name="Pearson M."/>
            <person name="Poon T.W."/>
            <person name="Priest M."/>
            <person name="Roberts A."/>
            <person name="Saif S."/>
            <person name="Shea T."/>
            <person name="Sisk P."/>
            <person name="Sykes S."/>
            <person name="Wortman J."/>
            <person name="Nusbaum C."/>
            <person name="Birren B."/>
        </authorList>
    </citation>
    <scope>NUCLEOTIDE SEQUENCE [LARGE SCALE GENOMIC DNA]</scope>
    <source>
        <strain evidence="2">ATCC 38817</strain>
    </source>
</reference>
<dbReference type="Proteomes" id="UP000030693">
    <property type="component" value="Unassembled WGS sequence"/>
</dbReference>
<keyword evidence="3" id="KW-1185">Reference proteome</keyword>
<proteinExistence type="predicted"/>
<evidence type="ECO:0000313" key="3">
    <source>
        <dbReference type="Proteomes" id="UP000030693"/>
    </source>
</evidence>
<accession>A0A058Z5V9</accession>
<name>A0A058Z5V9_FONAL</name>
<evidence type="ECO:0000313" key="2">
    <source>
        <dbReference type="EMBL" id="KCV69466.1"/>
    </source>
</evidence>
<sequence>MRAILPTKASMEFQSAKGQLQGIGIFGCHISSDQTKKVFGIEVHEQLLRREWQGSGPSSCHRETTIQHGVLPVADGHHPGANWGGARRAKCGQCAGGGRWFGCWWRLGHRHQIGRTADQIAHDRQGDGPSEGGTHEDIQLDGTLNPRVKEQGTKLRMVQLQQGTKLRPLQAQLLEAPAKGCCYQMRLLAEGLR</sequence>
<evidence type="ECO:0000256" key="1">
    <source>
        <dbReference type="SAM" id="MobiDB-lite"/>
    </source>
</evidence>
<gene>
    <name evidence="2" type="ORF">H696_03895</name>
</gene>
<feature type="region of interest" description="Disordered" evidence="1">
    <location>
        <begin position="117"/>
        <end position="140"/>
    </location>
</feature>
<protein>
    <submittedName>
        <fullName evidence="2">Uncharacterized protein</fullName>
    </submittedName>
</protein>
<dbReference type="EMBL" id="KB932206">
    <property type="protein sequence ID" value="KCV69466.1"/>
    <property type="molecule type" value="Genomic_DNA"/>
</dbReference>
<dbReference type="AlphaFoldDB" id="A0A058Z5V9"/>
<dbReference type="PROSITE" id="PS51257">
    <property type="entry name" value="PROKAR_LIPOPROTEIN"/>
    <property type="match status" value="1"/>
</dbReference>